<dbReference type="InterPro" id="IPR028098">
    <property type="entry name" value="Glyco_trans_4-like_N"/>
</dbReference>
<evidence type="ECO:0000313" key="3">
    <source>
        <dbReference type="EMBL" id="OGK21953.1"/>
    </source>
</evidence>
<dbReference type="InterPro" id="IPR050194">
    <property type="entry name" value="Glycosyltransferase_grp1"/>
</dbReference>
<dbReference type="InterPro" id="IPR001296">
    <property type="entry name" value="Glyco_trans_1"/>
</dbReference>
<evidence type="ECO:0000313" key="4">
    <source>
        <dbReference type="Proteomes" id="UP000177026"/>
    </source>
</evidence>
<name>A0A1F7GSX2_9BACT</name>
<comment type="caution">
    <text evidence="3">The sequence shown here is derived from an EMBL/GenBank/DDBJ whole genome shotgun (WGS) entry which is preliminary data.</text>
</comment>
<dbReference type="PANTHER" id="PTHR45947">
    <property type="entry name" value="SULFOQUINOVOSYL TRANSFERASE SQD2"/>
    <property type="match status" value="1"/>
</dbReference>
<feature type="domain" description="Glycosyl transferase family 1" evidence="1">
    <location>
        <begin position="203"/>
        <end position="351"/>
    </location>
</feature>
<dbReference type="Proteomes" id="UP000177026">
    <property type="component" value="Unassembled WGS sequence"/>
</dbReference>
<dbReference type="AlphaFoldDB" id="A0A1F7GSX2"/>
<sequence length="375" mass="43553">MKIALVHDQLQEFGGAERVLVALHKIYPKADVFTSFYNPASLGIHKNEFKDWNIITSWADKAPFIKKLYSPFRFITPWIWESFDLSQYDLVISSSGAYMSKGIITKPNTVHICYLHHQPRYLYYYETAREWQRYFPVKIYGHLINHDLRIWDYISSQRVNYFIANSEETKRRIEKFYRRESVVIYPPVNIPQTMTTQVRPHSSSNHNYYITVSRLARAKHIEILLNAANKMKFNLKIIGSGRDEHYLKSIAGETVEFLGNISDDTLSMLYQNARAFLFASVDEEFGIAPIEAMGHGLPVIAYASGGLKETVKEGINGYLFDKFDEDSLIGKINELTDLTEGKYEEMKKNARLEAEKYSFGNFKRNIINFVENVKN</sequence>
<feature type="domain" description="Glycosyltransferase subfamily 4-like N-terminal" evidence="2">
    <location>
        <begin position="13"/>
        <end position="189"/>
    </location>
</feature>
<accession>A0A1F7GSX2</accession>
<protein>
    <recommendedName>
        <fullName evidence="5">Glycosyl transferase family 1 domain-containing protein</fullName>
    </recommendedName>
</protein>
<dbReference type="GO" id="GO:0016757">
    <property type="term" value="F:glycosyltransferase activity"/>
    <property type="evidence" value="ECO:0007669"/>
    <property type="project" value="InterPro"/>
</dbReference>
<evidence type="ECO:0008006" key="5">
    <source>
        <dbReference type="Google" id="ProtNLM"/>
    </source>
</evidence>
<reference evidence="3 4" key="1">
    <citation type="journal article" date="2016" name="Nat. Commun.">
        <title>Thousands of microbial genomes shed light on interconnected biogeochemical processes in an aquifer system.</title>
        <authorList>
            <person name="Anantharaman K."/>
            <person name="Brown C.T."/>
            <person name="Hug L.A."/>
            <person name="Sharon I."/>
            <person name="Castelle C.J."/>
            <person name="Probst A.J."/>
            <person name="Thomas B.C."/>
            <person name="Singh A."/>
            <person name="Wilkins M.J."/>
            <person name="Karaoz U."/>
            <person name="Brodie E.L."/>
            <person name="Williams K.H."/>
            <person name="Hubbard S.S."/>
            <person name="Banfield J.F."/>
        </authorList>
    </citation>
    <scope>NUCLEOTIDE SEQUENCE [LARGE SCALE GENOMIC DNA]</scope>
</reference>
<dbReference type="Pfam" id="PF13439">
    <property type="entry name" value="Glyco_transf_4"/>
    <property type="match status" value="1"/>
</dbReference>
<dbReference type="Pfam" id="PF00534">
    <property type="entry name" value="Glycos_transf_1"/>
    <property type="match status" value="1"/>
</dbReference>
<dbReference type="EMBL" id="MFZI01000011">
    <property type="protein sequence ID" value="OGK21953.1"/>
    <property type="molecule type" value="Genomic_DNA"/>
</dbReference>
<evidence type="ECO:0000259" key="1">
    <source>
        <dbReference type="Pfam" id="PF00534"/>
    </source>
</evidence>
<dbReference type="Gene3D" id="3.40.50.2000">
    <property type="entry name" value="Glycogen Phosphorylase B"/>
    <property type="match status" value="2"/>
</dbReference>
<organism evidence="3 4">
    <name type="scientific">Candidatus Roizmanbacteria bacterium RIFCSPHIGHO2_01_FULL_39_8</name>
    <dbReference type="NCBI Taxonomy" id="1802033"/>
    <lineage>
        <taxon>Bacteria</taxon>
        <taxon>Candidatus Roizmaniibacteriota</taxon>
    </lineage>
</organism>
<dbReference type="SUPFAM" id="SSF53756">
    <property type="entry name" value="UDP-Glycosyltransferase/glycogen phosphorylase"/>
    <property type="match status" value="1"/>
</dbReference>
<gene>
    <name evidence="3" type="ORF">A2866_06050</name>
</gene>
<evidence type="ECO:0000259" key="2">
    <source>
        <dbReference type="Pfam" id="PF13439"/>
    </source>
</evidence>
<proteinExistence type="predicted"/>
<dbReference type="PANTHER" id="PTHR45947:SF3">
    <property type="entry name" value="SULFOQUINOVOSYL TRANSFERASE SQD2"/>
    <property type="match status" value="1"/>
</dbReference>